<dbReference type="RefSeq" id="WP_175140227.1">
    <property type="nucleotide sequence ID" value="NZ_CADIKZ010000002.1"/>
</dbReference>
<proteinExistence type="predicted"/>
<gene>
    <name evidence="1" type="ORF">LMG26788_01039</name>
</gene>
<organism evidence="1 2">
    <name type="scientific">Achromobacter pulmonis</name>
    <dbReference type="NCBI Taxonomy" id="1389932"/>
    <lineage>
        <taxon>Bacteria</taxon>
        <taxon>Pseudomonadati</taxon>
        <taxon>Pseudomonadota</taxon>
        <taxon>Betaproteobacteria</taxon>
        <taxon>Burkholderiales</taxon>
        <taxon>Alcaligenaceae</taxon>
        <taxon>Achromobacter</taxon>
    </lineage>
</organism>
<dbReference type="EMBL" id="CADIKZ010000002">
    <property type="protein sequence ID" value="CAB3836704.1"/>
    <property type="molecule type" value="Genomic_DNA"/>
</dbReference>
<sequence>MRETMDCGVLLAPGHETAMGAWVARDQPRLARVRLHLVPLRAPGSVPGGLDTHALAELAVSLRRYDHCILPVALASLAWTRMSLQQASRALVTPLLLLVHDMTAPAIEDLLRLGAADFITAPCCLESLRVRLARLARRAPLLAPTLEEPAAVYAGPAQRPAGRLHARPRVARQVLQQGLAGLRYQPDRTTQEPFRQAKSRVVDGFESDYIRLALSRHQGNVARAARASSKHRRAFWALMRKHGIDAAPYRRMAEQAPQPD</sequence>
<evidence type="ECO:0000313" key="2">
    <source>
        <dbReference type="Proteomes" id="UP000494203"/>
    </source>
</evidence>
<protein>
    <submittedName>
        <fullName evidence="1">Uncharacterized protein</fullName>
    </submittedName>
</protein>
<dbReference type="SUPFAM" id="SSF46689">
    <property type="entry name" value="Homeodomain-like"/>
    <property type="match status" value="1"/>
</dbReference>
<dbReference type="AlphaFoldDB" id="A0A6S7DS87"/>
<keyword evidence="2" id="KW-1185">Reference proteome</keyword>
<name>A0A6S7DS87_9BURK</name>
<dbReference type="Gene3D" id="1.10.10.60">
    <property type="entry name" value="Homeodomain-like"/>
    <property type="match status" value="1"/>
</dbReference>
<evidence type="ECO:0000313" key="1">
    <source>
        <dbReference type="EMBL" id="CAB3836704.1"/>
    </source>
</evidence>
<dbReference type="InterPro" id="IPR009057">
    <property type="entry name" value="Homeodomain-like_sf"/>
</dbReference>
<reference evidence="1 2" key="1">
    <citation type="submission" date="2020-04" db="EMBL/GenBank/DDBJ databases">
        <authorList>
            <person name="De Canck E."/>
        </authorList>
    </citation>
    <scope>NUCLEOTIDE SEQUENCE [LARGE SCALE GENOMIC DNA]</scope>
    <source>
        <strain evidence="1 2">LMG 26788</strain>
    </source>
</reference>
<dbReference type="SUPFAM" id="SSF52172">
    <property type="entry name" value="CheY-like"/>
    <property type="match status" value="1"/>
</dbReference>
<accession>A0A6S7DS87</accession>
<dbReference type="Proteomes" id="UP000494203">
    <property type="component" value="Unassembled WGS sequence"/>
</dbReference>
<dbReference type="InterPro" id="IPR011006">
    <property type="entry name" value="CheY-like_superfamily"/>
</dbReference>